<evidence type="ECO:0000313" key="3">
    <source>
        <dbReference type="EMBL" id="UPK69744.1"/>
    </source>
</evidence>
<keyword evidence="4" id="KW-1185">Reference proteome</keyword>
<protein>
    <submittedName>
        <fullName evidence="3">Prolyl oligopeptidase family serine peptidase</fullName>
    </submittedName>
</protein>
<dbReference type="Gene3D" id="3.40.50.1820">
    <property type="entry name" value="alpha/beta hydrolase"/>
    <property type="match status" value="1"/>
</dbReference>
<proteinExistence type="predicted"/>
<evidence type="ECO:0000259" key="2">
    <source>
        <dbReference type="Pfam" id="PF00326"/>
    </source>
</evidence>
<dbReference type="RefSeq" id="WP_247812011.1">
    <property type="nucleotide sequence ID" value="NZ_CP095855.1"/>
</dbReference>
<keyword evidence="1" id="KW-0732">Signal</keyword>
<feature type="domain" description="Peptidase S9 prolyl oligopeptidase catalytic" evidence="2">
    <location>
        <begin position="536"/>
        <end position="731"/>
    </location>
</feature>
<dbReference type="SUPFAM" id="SSF53474">
    <property type="entry name" value="alpha/beta-Hydrolases"/>
    <property type="match status" value="1"/>
</dbReference>
<gene>
    <name evidence="3" type="ORF">MYF79_00385</name>
</gene>
<organism evidence="3 4">
    <name type="scientific">Chitinophaga filiformis</name>
    <name type="common">Myxococcus filiformis</name>
    <name type="synonym">Flexibacter filiformis</name>
    <dbReference type="NCBI Taxonomy" id="104663"/>
    <lineage>
        <taxon>Bacteria</taxon>
        <taxon>Pseudomonadati</taxon>
        <taxon>Bacteroidota</taxon>
        <taxon>Chitinophagia</taxon>
        <taxon>Chitinophagales</taxon>
        <taxon>Chitinophagaceae</taxon>
        <taxon>Chitinophaga</taxon>
    </lineage>
</organism>
<feature type="chain" id="PRO_5047154323" evidence="1">
    <location>
        <begin position="27"/>
        <end position="741"/>
    </location>
</feature>
<accession>A0ABY4I312</accession>
<dbReference type="InterPro" id="IPR029058">
    <property type="entry name" value="AB_hydrolase_fold"/>
</dbReference>
<dbReference type="SUPFAM" id="SSF82171">
    <property type="entry name" value="DPP6 N-terminal domain-like"/>
    <property type="match status" value="1"/>
</dbReference>
<dbReference type="InterPro" id="IPR050278">
    <property type="entry name" value="Serine_Prot_S9B/DPPIV"/>
</dbReference>
<dbReference type="InterPro" id="IPR001375">
    <property type="entry name" value="Peptidase_S9_cat"/>
</dbReference>
<feature type="signal peptide" evidence="1">
    <location>
        <begin position="1"/>
        <end position="26"/>
    </location>
</feature>
<evidence type="ECO:0000313" key="4">
    <source>
        <dbReference type="Proteomes" id="UP000830198"/>
    </source>
</evidence>
<dbReference type="Proteomes" id="UP000830198">
    <property type="component" value="Chromosome"/>
</dbReference>
<evidence type="ECO:0000256" key="1">
    <source>
        <dbReference type="SAM" id="SignalP"/>
    </source>
</evidence>
<dbReference type="PANTHER" id="PTHR11731">
    <property type="entry name" value="PROTEASE FAMILY S9B,C DIPEPTIDYL-PEPTIDASE IV-RELATED"/>
    <property type="match status" value="1"/>
</dbReference>
<reference evidence="3 4" key="1">
    <citation type="submission" date="2022-04" db="EMBL/GenBank/DDBJ databases">
        <title>The arsenic-methylating capacity of Chitinophaga filiformis YT5 during chitin decomposition.</title>
        <authorList>
            <person name="Chen G."/>
            <person name="Liang Y."/>
        </authorList>
    </citation>
    <scope>NUCLEOTIDE SEQUENCE [LARGE SCALE GENOMIC DNA]</scope>
    <source>
        <strain evidence="3 4">YT5</strain>
    </source>
</reference>
<sequence>MLTTSPILIPLLLCCHLMAWSRQALITNDSYRTWTRLSPNYGLRDDGRYLWYQYGSPATGDILVLRSADDQLHREFPHGFNPAFSGASFLFQLPGDTLAIFTSDSMSYLRDVTTYVVAQHQLILQQSHALSWIDLHTGGSKTIYEGSVSQIAFNGQQLAFIEGHTLRYYQREMDTTRILHDSCMGPLQISRDGKRIICQLLPAQTPAQEQIKIWHYQDYYLQTAPPVSTTISIHLEDGQVLPVNTPGTQIAYQDGGRYIITQNNLNYQEYYWNKAVISTLYLVDTQSGEGKTITANKEKLLIQPAISPGERFMTWLDPSSQYICCYEIATGQTRDVLKGVEVAQWTAGDSILFIHTADDVWKVDPTGNKPAMNLTHGKRQHTRFRLLFPGVFLAFDTKTKQNGFRRWHYNSLAPGIMDDALYYWPQYPLDQYKPVKAKDTTVYLLQRMQATAAPNLLLTDDFIRFTPVSHIRPEKDYNWLTVELTKAGLLYKPANFDPKQKYPVIFHYYERSEDYLHRYLPPALSEGNLNVPAYVSNGYIVCIPDIRTQKGHPGKSAAKAVLRAAKYLSTFPWVDRQRMGLQGHSFGGYITNYIISHSHRFAAAQASAGPVDFFSGYGAVRKIAGTAMQHLYEQGQNNMGVPPWDRPGLYLKNSPIVHADKIHTPLLLLHNDNDNAVPFAQSIELFTALRRLQRPVWLIQYRNEGHQLFRDPQKLDFSIRQQQFFDHYLKGTPMPDWMKTH</sequence>
<dbReference type="Pfam" id="PF00326">
    <property type="entry name" value="Peptidase_S9"/>
    <property type="match status" value="1"/>
</dbReference>
<name>A0ABY4I312_CHIFI</name>
<dbReference type="PANTHER" id="PTHR11731:SF193">
    <property type="entry name" value="DIPEPTIDYL PEPTIDASE 9"/>
    <property type="match status" value="1"/>
</dbReference>
<dbReference type="EMBL" id="CP095855">
    <property type="protein sequence ID" value="UPK69744.1"/>
    <property type="molecule type" value="Genomic_DNA"/>
</dbReference>